<dbReference type="EC" id="5.6.2.3" evidence="3"/>
<dbReference type="InterPro" id="IPR027417">
    <property type="entry name" value="P-loop_NTPase"/>
</dbReference>
<dbReference type="InterPro" id="IPR041451">
    <property type="entry name" value="RecD2_SH13"/>
</dbReference>
<dbReference type="NCBIfam" id="TIGR01448">
    <property type="entry name" value="recD_rel"/>
    <property type="match status" value="1"/>
</dbReference>
<comment type="caution">
    <text evidence="5">The sequence shown here is derived from an EMBL/GenBank/DDBJ whole genome shotgun (WGS) entry which is preliminary data.</text>
</comment>
<dbReference type="PANTHER" id="PTHR43788">
    <property type="entry name" value="DNA2/NAM7 HELICASE FAMILY MEMBER"/>
    <property type="match status" value="1"/>
</dbReference>
<name>A0ABW7HQH0_9ACTN</name>
<dbReference type="InterPro" id="IPR027785">
    <property type="entry name" value="UvrD-like_helicase_C"/>
</dbReference>
<dbReference type="Pfam" id="PF14520">
    <property type="entry name" value="HHH_5"/>
    <property type="match status" value="1"/>
</dbReference>
<protein>
    <recommendedName>
        <fullName evidence="3">ATP-dependent RecD2 DNA helicase</fullName>
        <ecNumber evidence="3">5.6.2.3</ecNumber>
    </recommendedName>
    <alternativeName>
        <fullName evidence="3">DNA 5'-3' helicase subunit RecD2</fullName>
    </alternativeName>
</protein>
<dbReference type="PANTHER" id="PTHR43788:SF6">
    <property type="entry name" value="DNA HELICASE B"/>
    <property type="match status" value="1"/>
</dbReference>
<keyword evidence="3" id="KW-0413">Isomerase</keyword>
<evidence type="ECO:0000256" key="2">
    <source>
        <dbReference type="ARBA" id="ARBA00022840"/>
    </source>
</evidence>
<proteinExistence type="inferred from homology"/>
<dbReference type="Gene3D" id="1.10.10.2220">
    <property type="match status" value="1"/>
</dbReference>
<dbReference type="CDD" id="cd17933">
    <property type="entry name" value="DEXSc_RecD-like"/>
    <property type="match status" value="1"/>
</dbReference>
<dbReference type="InterPro" id="IPR010994">
    <property type="entry name" value="RuvA_2-like"/>
</dbReference>
<dbReference type="Gene3D" id="1.10.150.20">
    <property type="entry name" value="5' to 3' exonuclease, C-terminal subdomain"/>
    <property type="match status" value="1"/>
</dbReference>
<dbReference type="EMBL" id="JBIHMK010000019">
    <property type="protein sequence ID" value="MFH0248126.1"/>
    <property type="molecule type" value="Genomic_DNA"/>
</dbReference>
<dbReference type="Pfam" id="PF14490">
    <property type="entry name" value="HHH_RecD2"/>
    <property type="match status" value="1"/>
</dbReference>
<keyword evidence="6" id="KW-1185">Reference proteome</keyword>
<evidence type="ECO:0000259" key="4">
    <source>
        <dbReference type="SMART" id="SM00382"/>
    </source>
</evidence>
<dbReference type="InterPro" id="IPR050534">
    <property type="entry name" value="Coronavir_polyprotein_1ab"/>
</dbReference>
<evidence type="ECO:0000256" key="1">
    <source>
        <dbReference type="ARBA" id="ARBA00022741"/>
    </source>
</evidence>
<dbReference type="Pfam" id="PF23139">
    <property type="entry name" value="OB_YrrC"/>
    <property type="match status" value="1"/>
</dbReference>
<dbReference type="HAMAP" id="MF_01488">
    <property type="entry name" value="RecD2"/>
    <property type="match status" value="1"/>
</dbReference>
<dbReference type="InterPro" id="IPR029493">
    <property type="entry name" value="RecD2-like_HHH"/>
</dbReference>
<reference evidence="5 6" key="1">
    <citation type="submission" date="2024-10" db="EMBL/GenBank/DDBJ databases">
        <authorList>
            <person name="Cho J.-C."/>
        </authorList>
    </citation>
    <scope>NUCLEOTIDE SEQUENCE [LARGE SCALE GENOMIC DNA]</scope>
    <source>
        <strain evidence="5 6">KCTC29696</strain>
    </source>
</reference>
<dbReference type="CDD" id="cd18809">
    <property type="entry name" value="SF1_C_RecD"/>
    <property type="match status" value="1"/>
</dbReference>
<dbReference type="Pfam" id="PF13538">
    <property type="entry name" value="UvrD_C_2"/>
    <property type="match status" value="1"/>
</dbReference>
<dbReference type="RefSeq" id="WP_237878316.1">
    <property type="nucleotide sequence ID" value="NZ_BAABEN010000004.1"/>
</dbReference>
<dbReference type="InterPro" id="IPR055446">
    <property type="entry name" value="RecD2_N_OB"/>
</dbReference>
<dbReference type="SMART" id="SM00382">
    <property type="entry name" value="AAA"/>
    <property type="match status" value="1"/>
</dbReference>
<comment type="similarity">
    <text evidence="3">Belongs to the RecD family. RecD2 subfamily.</text>
</comment>
<dbReference type="Proteomes" id="UP001607069">
    <property type="component" value="Unassembled WGS sequence"/>
</dbReference>
<dbReference type="Gene3D" id="3.40.50.300">
    <property type="entry name" value="P-loop containing nucleotide triphosphate hydrolases"/>
    <property type="match status" value="2"/>
</dbReference>
<evidence type="ECO:0000313" key="6">
    <source>
        <dbReference type="Proteomes" id="UP001607069"/>
    </source>
</evidence>
<dbReference type="SUPFAM" id="SSF52540">
    <property type="entry name" value="P-loop containing nucleoside triphosphate hydrolases"/>
    <property type="match status" value="2"/>
</dbReference>
<gene>
    <name evidence="3" type="primary">recD2</name>
    <name evidence="5" type="ORF">ACG5V6_07855</name>
</gene>
<evidence type="ECO:0000313" key="5">
    <source>
        <dbReference type="EMBL" id="MFH0248126.1"/>
    </source>
</evidence>
<dbReference type="Pfam" id="PF13245">
    <property type="entry name" value="AAA_19"/>
    <property type="match status" value="1"/>
</dbReference>
<comment type="function">
    <text evidence="3">DNA-dependent ATPase and ATP-dependent 5'-3' DNA helicase. Has no activity on blunt DNA or DNA with 3'-overhangs, requires at least 10 bases of 5'-ssDNA for helicase activity.</text>
</comment>
<comment type="catalytic activity">
    <reaction evidence="3">
        <text>ATP + H2O = ADP + phosphate + H(+)</text>
        <dbReference type="Rhea" id="RHEA:13065"/>
        <dbReference type="ChEBI" id="CHEBI:15377"/>
        <dbReference type="ChEBI" id="CHEBI:15378"/>
        <dbReference type="ChEBI" id="CHEBI:30616"/>
        <dbReference type="ChEBI" id="CHEBI:43474"/>
        <dbReference type="ChEBI" id="CHEBI:456216"/>
        <dbReference type="EC" id="5.6.2.3"/>
    </reaction>
</comment>
<dbReference type="InterPro" id="IPR003593">
    <property type="entry name" value="AAA+_ATPase"/>
</dbReference>
<feature type="domain" description="AAA+ ATPase" evidence="4">
    <location>
        <begin position="350"/>
        <end position="547"/>
    </location>
</feature>
<organism evidence="5 6">
    <name type="scientific">Streptomyces chitinivorans</name>
    <dbReference type="NCBI Taxonomy" id="1257027"/>
    <lineage>
        <taxon>Bacteria</taxon>
        <taxon>Bacillati</taxon>
        <taxon>Actinomycetota</taxon>
        <taxon>Actinomycetes</taxon>
        <taxon>Kitasatosporales</taxon>
        <taxon>Streptomycetaceae</taxon>
        <taxon>Streptomyces</taxon>
    </lineage>
</organism>
<keyword evidence="1 3" id="KW-0547">Nucleotide-binding</keyword>
<dbReference type="InterPro" id="IPR006345">
    <property type="entry name" value="RecD2"/>
</dbReference>
<sequence>MSFQPAVLEAVLERITYANEENGYTVARVDTGRGGELLTVVGSLLGAQVGESLRMEGRWGSHPQYGRQFTVENYTTVLPATVQGIRRYLGSGLIKGIGPKIAERIVDHFGLETLEVIENEPERLIEVPGLGPKRTKLIGAAWEEQKAIKEVMVFLQGVGVSTSIAVRIYKKYGDASISVVRNQPYRLAADVWGIGFLTADRIAQAVGIPHDSPDRVKAGLQYALSQSADQGHCYLPEERLIADTVKLLQVDTGLVIDCLGELAGEEEGVVREQVPDPEHPEQRVSAVYLVPFHRAELSLSAQLLRLLRTEEDRIPAFRDVDWEAALSWLAKRTGAELAPEQREAVKLALTQKVAVLTGGPGCGKSFTVRSVVELARAKRAKVVLAAPTGRAAKRLSELTGAEASTVHRLLELKPGGDAAYDRERPLDADLVVVDEASMLDLLLANKLIKAVAPGAHLLLVGDVDQLPSVGAGEVLRDLLAEGSPIPAVRLTRIFRQAQQSGVVTNAHRINSGVPPITQGLSDFFLFVEDDTEEAGRLTVDVAARRIPAKFGLDPRRDVQVLAPMHRGPAGAGTLNGLLQQAITPGRPDLPEKRFGGRVFRVGDKVTQIRNNYDKGANGIFNGTVGVVTALSTEEQRLTVRTDEDEEVGYDFDELDELAHAYAVTIHRSQGSEYPAVVVPVTTGAWMMLQRNLLYTAVTRAKRLVVLVGSRRALGQAVRTVSAGRRCTALDHRLRGTPHPA</sequence>
<keyword evidence="3" id="KW-0238">DNA-binding</keyword>
<keyword evidence="3" id="KW-0347">Helicase</keyword>
<feature type="binding site" evidence="3">
    <location>
        <begin position="361"/>
        <end position="365"/>
    </location>
    <ligand>
        <name>ATP</name>
        <dbReference type="ChEBI" id="CHEBI:30616"/>
    </ligand>
</feature>
<dbReference type="Gene3D" id="2.30.30.940">
    <property type="match status" value="1"/>
</dbReference>
<keyword evidence="3" id="KW-0378">Hydrolase</keyword>
<dbReference type="SUPFAM" id="SSF47781">
    <property type="entry name" value="RuvA domain 2-like"/>
    <property type="match status" value="1"/>
</dbReference>
<keyword evidence="2 3" id="KW-0067">ATP-binding</keyword>
<accession>A0ABW7HQH0</accession>
<evidence type="ECO:0000256" key="3">
    <source>
        <dbReference type="HAMAP-Rule" id="MF_01488"/>
    </source>
</evidence>
<dbReference type="Pfam" id="PF18335">
    <property type="entry name" value="SH3_13"/>
    <property type="match status" value="1"/>
</dbReference>